<dbReference type="CDD" id="cd06606">
    <property type="entry name" value="STKc_MAPKKK"/>
    <property type="match status" value="1"/>
</dbReference>
<evidence type="ECO:0000256" key="2">
    <source>
        <dbReference type="ARBA" id="ARBA00022741"/>
    </source>
</evidence>
<evidence type="ECO:0000256" key="5">
    <source>
        <dbReference type="PROSITE-ProRule" id="PRU10141"/>
    </source>
</evidence>
<dbReference type="InterPro" id="IPR011009">
    <property type="entry name" value="Kinase-like_dom_sf"/>
</dbReference>
<dbReference type="EMBL" id="JAINDJ010000002">
    <property type="protein sequence ID" value="KAG9458809.1"/>
    <property type="molecule type" value="Genomic_DNA"/>
</dbReference>
<evidence type="ECO:0000256" key="4">
    <source>
        <dbReference type="ARBA" id="ARBA00022840"/>
    </source>
</evidence>
<proteinExistence type="inferred from homology"/>
<feature type="binding site" evidence="5">
    <location>
        <position position="45"/>
    </location>
    <ligand>
        <name>ATP</name>
        <dbReference type="ChEBI" id="CHEBI:30616"/>
    </ligand>
</feature>
<dbReference type="GO" id="GO:0007165">
    <property type="term" value="P:signal transduction"/>
    <property type="evidence" value="ECO:0007669"/>
    <property type="project" value="TreeGrafter"/>
</dbReference>
<dbReference type="InterPro" id="IPR052751">
    <property type="entry name" value="Plant_MAPKKK"/>
</dbReference>
<evidence type="ECO:0000256" key="1">
    <source>
        <dbReference type="ARBA" id="ARBA00022679"/>
    </source>
</evidence>
<reference evidence="9 10" key="1">
    <citation type="submission" date="2021-07" db="EMBL/GenBank/DDBJ databases">
        <title>The Aristolochia fimbriata genome: insights into angiosperm evolution, floral development and chemical biosynthesis.</title>
        <authorList>
            <person name="Jiao Y."/>
        </authorList>
    </citation>
    <scope>NUCLEOTIDE SEQUENCE [LARGE SCALE GENOMIC DNA]</scope>
    <source>
        <strain evidence="9">IBCAS-2021</strain>
        <tissue evidence="9">Leaf</tissue>
    </source>
</reference>
<sequence>MTVTGIIKSQPGPKRWVKGNVVGCGSFGTVNLAMNKCNGELFVVKSAPPGNAAESLEMEATILEDLDSPHVVRYLGHDFSEEADGVKTFNLFMEYMAGGSLSDVSKKFGGVLDESVIRLYTREILQGLAYLHRNGIVHCDIKCKNVLLGSSVLGNQMPPSSASDVWSLGCTLIEMATGRPPWADQVSDPMAAIFKIACGDDTPAFPTNLSPQGLDFLRKCLKRDPKSRWTCEQLLNHPFVSQNSPGSTTCSGEQHEHHSYSPTSILFVDDWDSESSDGTDSPDGAAGLSARTPFSMFTRKLQRRQSDLVESDNWIDVRSA</sequence>
<keyword evidence="10" id="KW-1185">Reference proteome</keyword>
<name>A0AAV7FDY3_ARIFI</name>
<dbReference type="InterPro" id="IPR008271">
    <property type="entry name" value="Ser/Thr_kinase_AS"/>
</dbReference>
<dbReference type="PROSITE" id="PS00108">
    <property type="entry name" value="PROTEIN_KINASE_ST"/>
    <property type="match status" value="1"/>
</dbReference>
<keyword evidence="2 5" id="KW-0547">Nucleotide-binding</keyword>
<evidence type="ECO:0000313" key="9">
    <source>
        <dbReference type="EMBL" id="KAG9458809.1"/>
    </source>
</evidence>
<evidence type="ECO:0000259" key="8">
    <source>
        <dbReference type="PROSITE" id="PS50011"/>
    </source>
</evidence>
<dbReference type="AlphaFoldDB" id="A0AAV7FDY3"/>
<evidence type="ECO:0000256" key="7">
    <source>
        <dbReference type="SAM" id="MobiDB-lite"/>
    </source>
</evidence>
<feature type="region of interest" description="Disordered" evidence="7">
    <location>
        <begin position="271"/>
        <end position="290"/>
    </location>
</feature>
<dbReference type="SUPFAM" id="SSF56112">
    <property type="entry name" value="Protein kinase-like (PK-like)"/>
    <property type="match status" value="1"/>
</dbReference>
<evidence type="ECO:0000256" key="3">
    <source>
        <dbReference type="ARBA" id="ARBA00022777"/>
    </source>
</evidence>
<dbReference type="PROSITE" id="PS50011">
    <property type="entry name" value="PROTEIN_KINASE_DOM"/>
    <property type="match status" value="1"/>
</dbReference>
<evidence type="ECO:0000256" key="6">
    <source>
        <dbReference type="RuleBase" id="RU000304"/>
    </source>
</evidence>
<evidence type="ECO:0000313" key="10">
    <source>
        <dbReference type="Proteomes" id="UP000825729"/>
    </source>
</evidence>
<dbReference type="SMART" id="SM00220">
    <property type="entry name" value="S_TKc"/>
    <property type="match status" value="1"/>
</dbReference>
<feature type="domain" description="Protein kinase" evidence="8">
    <location>
        <begin position="16"/>
        <end position="240"/>
    </location>
</feature>
<dbReference type="InterPro" id="IPR000719">
    <property type="entry name" value="Prot_kinase_dom"/>
</dbReference>
<dbReference type="InterPro" id="IPR017441">
    <property type="entry name" value="Protein_kinase_ATP_BS"/>
</dbReference>
<dbReference type="PANTHER" id="PTHR48011:SF5">
    <property type="entry name" value="PROTEIN KINASE DOMAIN-CONTAINING PROTEIN"/>
    <property type="match status" value="1"/>
</dbReference>
<keyword evidence="6" id="KW-0723">Serine/threonine-protein kinase</keyword>
<dbReference type="PANTHER" id="PTHR48011">
    <property type="entry name" value="CCR4-NOT TRANSCRIPTIONAL COMPLEX SUBUNIT CAF120-RELATED"/>
    <property type="match status" value="1"/>
</dbReference>
<dbReference type="GO" id="GO:0005524">
    <property type="term" value="F:ATP binding"/>
    <property type="evidence" value="ECO:0007669"/>
    <property type="project" value="UniProtKB-UniRule"/>
</dbReference>
<dbReference type="Gene3D" id="1.10.510.10">
    <property type="entry name" value="Transferase(Phosphotransferase) domain 1"/>
    <property type="match status" value="2"/>
</dbReference>
<dbReference type="Pfam" id="PF00069">
    <property type="entry name" value="Pkinase"/>
    <property type="match status" value="2"/>
</dbReference>
<comment type="similarity">
    <text evidence="6">Belongs to the protein kinase superfamily.</text>
</comment>
<comment type="caution">
    <text evidence="9">The sequence shown here is derived from an EMBL/GenBank/DDBJ whole genome shotgun (WGS) entry which is preliminary data.</text>
</comment>
<keyword evidence="4 5" id="KW-0067">ATP-binding</keyword>
<accession>A0AAV7FDY3</accession>
<gene>
    <name evidence="9" type="ORF">H6P81_003317</name>
</gene>
<dbReference type="PROSITE" id="PS00107">
    <property type="entry name" value="PROTEIN_KINASE_ATP"/>
    <property type="match status" value="1"/>
</dbReference>
<keyword evidence="1" id="KW-0808">Transferase</keyword>
<dbReference type="Proteomes" id="UP000825729">
    <property type="component" value="Unassembled WGS sequence"/>
</dbReference>
<organism evidence="9 10">
    <name type="scientific">Aristolochia fimbriata</name>
    <name type="common">White veined hardy Dutchman's pipe vine</name>
    <dbReference type="NCBI Taxonomy" id="158543"/>
    <lineage>
        <taxon>Eukaryota</taxon>
        <taxon>Viridiplantae</taxon>
        <taxon>Streptophyta</taxon>
        <taxon>Embryophyta</taxon>
        <taxon>Tracheophyta</taxon>
        <taxon>Spermatophyta</taxon>
        <taxon>Magnoliopsida</taxon>
        <taxon>Magnoliidae</taxon>
        <taxon>Piperales</taxon>
        <taxon>Aristolochiaceae</taxon>
        <taxon>Aristolochia</taxon>
    </lineage>
</organism>
<protein>
    <recommendedName>
        <fullName evidence="8">Protein kinase domain-containing protein</fullName>
    </recommendedName>
</protein>
<dbReference type="GO" id="GO:0004674">
    <property type="term" value="F:protein serine/threonine kinase activity"/>
    <property type="evidence" value="ECO:0007669"/>
    <property type="project" value="UniProtKB-KW"/>
</dbReference>
<keyword evidence="3" id="KW-0418">Kinase</keyword>